<evidence type="ECO:0000256" key="2">
    <source>
        <dbReference type="ARBA" id="ARBA00022679"/>
    </source>
</evidence>
<dbReference type="InterPro" id="IPR011004">
    <property type="entry name" value="Trimer_LpxA-like_sf"/>
</dbReference>
<organism evidence="3">
    <name type="scientific">marine sediment metagenome</name>
    <dbReference type="NCBI Taxonomy" id="412755"/>
    <lineage>
        <taxon>unclassified sequences</taxon>
        <taxon>metagenomes</taxon>
        <taxon>ecological metagenomes</taxon>
    </lineage>
</organism>
<dbReference type="PROSITE" id="PS00101">
    <property type="entry name" value="HEXAPEP_TRANSFERASES"/>
    <property type="match status" value="1"/>
</dbReference>
<protein>
    <recommendedName>
        <fullName evidence="4">Acetyltransferase</fullName>
    </recommendedName>
</protein>
<sequence>MSVFNDKIKSSIDINRKPKDLRIFKFTKIINPEYVIIGDNVIIDDFCLLYAKENAPIRIGSWVHLVNFSSYTGGPITIGNFIAVSSGARIMGGSDHYGNGALMNSPIPEQYRNTDRRGCILKDFCFIGANSIVFPGVTIGEGAVVGSGSIVKSDLEPWGIYILRNGKMIKIKERNKTKTIQNSIKLQNDRNFS</sequence>
<name>A0A0F9G670_9ZZZZ</name>
<proteinExistence type="inferred from homology"/>
<gene>
    <name evidence="3" type="ORF">LCGC14_1866630</name>
</gene>
<dbReference type="InterPro" id="IPR051159">
    <property type="entry name" value="Hexapeptide_acetyltransf"/>
</dbReference>
<reference evidence="3" key="1">
    <citation type="journal article" date="2015" name="Nature">
        <title>Complex archaea that bridge the gap between prokaryotes and eukaryotes.</title>
        <authorList>
            <person name="Spang A."/>
            <person name="Saw J.H."/>
            <person name="Jorgensen S.L."/>
            <person name="Zaremba-Niedzwiedzka K."/>
            <person name="Martijn J."/>
            <person name="Lind A.E."/>
            <person name="van Eijk R."/>
            <person name="Schleper C."/>
            <person name="Guy L."/>
            <person name="Ettema T.J."/>
        </authorList>
    </citation>
    <scope>NUCLEOTIDE SEQUENCE</scope>
</reference>
<dbReference type="GO" id="GO:0005829">
    <property type="term" value="C:cytosol"/>
    <property type="evidence" value="ECO:0007669"/>
    <property type="project" value="TreeGrafter"/>
</dbReference>
<dbReference type="SUPFAM" id="SSF51161">
    <property type="entry name" value="Trimeric LpxA-like enzymes"/>
    <property type="match status" value="1"/>
</dbReference>
<dbReference type="AlphaFoldDB" id="A0A0F9G670"/>
<keyword evidence="2" id="KW-0808">Transferase</keyword>
<dbReference type="Pfam" id="PF14602">
    <property type="entry name" value="Hexapep_2"/>
    <property type="match status" value="1"/>
</dbReference>
<dbReference type="PANTHER" id="PTHR23416">
    <property type="entry name" value="SIALIC ACID SYNTHASE-RELATED"/>
    <property type="match status" value="1"/>
</dbReference>
<comment type="caution">
    <text evidence="3">The sequence shown here is derived from an EMBL/GenBank/DDBJ whole genome shotgun (WGS) entry which is preliminary data.</text>
</comment>
<dbReference type="InterPro" id="IPR018357">
    <property type="entry name" value="Hexapep_transf_CS"/>
</dbReference>
<dbReference type="Gene3D" id="2.160.10.10">
    <property type="entry name" value="Hexapeptide repeat proteins"/>
    <property type="match status" value="1"/>
</dbReference>
<dbReference type="InterPro" id="IPR001451">
    <property type="entry name" value="Hexapep"/>
</dbReference>
<evidence type="ECO:0008006" key="4">
    <source>
        <dbReference type="Google" id="ProtNLM"/>
    </source>
</evidence>
<accession>A0A0F9G670</accession>
<evidence type="ECO:0000313" key="3">
    <source>
        <dbReference type="EMBL" id="KKL94244.1"/>
    </source>
</evidence>
<dbReference type="EMBL" id="LAZR01018976">
    <property type="protein sequence ID" value="KKL94244.1"/>
    <property type="molecule type" value="Genomic_DNA"/>
</dbReference>
<dbReference type="GO" id="GO:0008374">
    <property type="term" value="F:O-acyltransferase activity"/>
    <property type="evidence" value="ECO:0007669"/>
    <property type="project" value="TreeGrafter"/>
</dbReference>
<evidence type="ECO:0000256" key="1">
    <source>
        <dbReference type="ARBA" id="ARBA00007274"/>
    </source>
</evidence>
<comment type="similarity">
    <text evidence="1">Belongs to the transferase hexapeptide repeat family.</text>
</comment>
<dbReference type="PANTHER" id="PTHR23416:SF23">
    <property type="entry name" value="ACETYLTRANSFERASE C18B11.09C-RELATED"/>
    <property type="match status" value="1"/>
</dbReference>